<dbReference type="Gene3D" id="3.40.50.2300">
    <property type="match status" value="1"/>
</dbReference>
<dbReference type="InterPro" id="IPR001789">
    <property type="entry name" value="Sig_transdc_resp-reg_receiver"/>
</dbReference>
<dbReference type="Pfam" id="PF00072">
    <property type="entry name" value="Response_reg"/>
    <property type="match status" value="1"/>
</dbReference>
<dbReference type="InterPro" id="IPR050595">
    <property type="entry name" value="Bact_response_regulator"/>
</dbReference>
<sequence length="127" mass="13470">MLKRSPTPQTVVLVDDDAALLASMRFMLELEGLAVETLDSAEALLDHPLPPAPACLVLDQHFEGLSGLDALRRLRERGATLPALLITSRAPPLMRDEAASLGAVVVEKPLLGDGLLAEIRAALAVES</sequence>
<organism evidence="4 5">
    <name type="scientific">Caulobacter ginsengisoli</name>
    <dbReference type="NCBI Taxonomy" id="400775"/>
    <lineage>
        <taxon>Bacteria</taxon>
        <taxon>Pseudomonadati</taxon>
        <taxon>Pseudomonadota</taxon>
        <taxon>Alphaproteobacteria</taxon>
        <taxon>Caulobacterales</taxon>
        <taxon>Caulobacteraceae</taxon>
        <taxon>Caulobacter</taxon>
    </lineage>
</organism>
<name>A0ABU0IYD7_9CAUL</name>
<protein>
    <submittedName>
        <fullName evidence="4">FixJ family two-component response regulator</fullName>
    </submittedName>
</protein>
<dbReference type="RefSeq" id="WP_307351733.1">
    <property type="nucleotide sequence ID" value="NZ_JAUSVS010000009.1"/>
</dbReference>
<accession>A0ABU0IYD7</accession>
<dbReference type="InterPro" id="IPR011006">
    <property type="entry name" value="CheY-like_superfamily"/>
</dbReference>
<evidence type="ECO:0000313" key="4">
    <source>
        <dbReference type="EMBL" id="MDQ0465977.1"/>
    </source>
</evidence>
<reference evidence="4 5" key="1">
    <citation type="submission" date="2023-07" db="EMBL/GenBank/DDBJ databases">
        <title>Genomic Encyclopedia of Type Strains, Phase IV (KMG-IV): sequencing the most valuable type-strain genomes for metagenomic binning, comparative biology and taxonomic classification.</title>
        <authorList>
            <person name="Goeker M."/>
        </authorList>
    </citation>
    <scope>NUCLEOTIDE SEQUENCE [LARGE SCALE GENOMIC DNA]</scope>
    <source>
        <strain evidence="4 5">DSM 18695</strain>
    </source>
</reference>
<feature type="modified residue" description="4-aspartylphosphate" evidence="2">
    <location>
        <position position="59"/>
    </location>
</feature>
<dbReference type="PANTHER" id="PTHR44591:SF25">
    <property type="entry name" value="CHEMOTAXIS TWO-COMPONENT RESPONSE REGULATOR"/>
    <property type="match status" value="1"/>
</dbReference>
<feature type="domain" description="Response regulatory" evidence="3">
    <location>
        <begin position="10"/>
        <end position="123"/>
    </location>
</feature>
<dbReference type="Proteomes" id="UP001228905">
    <property type="component" value="Unassembled WGS sequence"/>
</dbReference>
<keyword evidence="1 2" id="KW-0597">Phosphoprotein</keyword>
<comment type="caution">
    <text evidence="4">The sequence shown here is derived from an EMBL/GenBank/DDBJ whole genome shotgun (WGS) entry which is preliminary data.</text>
</comment>
<evidence type="ECO:0000313" key="5">
    <source>
        <dbReference type="Proteomes" id="UP001228905"/>
    </source>
</evidence>
<dbReference type="EMBL" id="JAUSVS010000009">
    <property type="protein sequence ID" value="MDQ0465977.1"/>
    <property type="molecule type" value="Genomic_DNA"/>
</dbReference>
<evidence type="ECO:0000259" key="3">
    <source>
        <dbReference type="PROSITE" id="PS50110"/>
    </source>
</evidence>
<keyword evidence="5" id="KW-1185">Reference proteome</keyword>
<gene>
    <name evidence="4" type="ORF">QO010_003770</name>
</gene>
<dbReference type="PANTHER" id="PTHR44591">
    <property type="entry name" value="STRESS RESPONSE REGULATOR PROTEIN 1"/>
    <property type="match status" value="1"/>
</dbReference>
<proteinExistence type="predicted"/>
<dbReference type="SUPFAM" id="SSF52172">
    <property type="entry name" value="CheY-like"/>
    <property type="match status" value="1"/>
</dbReference>
<evidence type="ECO:0000256" key="2">
    <source>
        <dbReference type="PROSITE-ProRule" id="PRU00169"/>
    </source>
</evidence>
<evidence type="ECO:0000256" key="1">
    <source>
        <dbReference type="ARBA" id="ARBA00022553"/>
    </source>
</evidence>
<dbReference type="SMART" id="SM00448">
    <property type="entry name" value="REC"/>
    <property type="match status" value="1"/>
</dbReference>
<dbReference type="PROSITE" id="PS50110">
    <property type="entry name" value="RESPONSE_REGULATORY"/>
    <property type="match status" value="1"/>
</dbReference>